<dbReference type="PANTHER" id="PTHR31190:SF181">
    <property type="entry name" value="OS02G0764700 PROTEIN"/>
    <property type="match status" value="1"/>
</dbReference>
<dbReference type="GO" id="GO:0003677">
    <property type="term" value="F:DNA binding"/>
    <property type="evidence" value="ECO:0007669"/>
    <property type="project" value="UniProtKB-KW"/>
</dbReference>
<organism evidence="8 9">
    <name type="scientific">Buddleja alternifolia</name>
    <dbReference type="NCBI Taxonomy" id="168488"/>
    <lineage>
        <taxon>Eukaryota</taxon>
        <taxon>Viridiplantae</taxon>
        <taxon>Streptophyta</taxon>
        <taxon>Embryophyta</taxon>
        <taxon>Tracheophyta</taxon>
        <taxon>Spermatophyta</taxon>
        <taxon>Magnoliopsida</taxon>
        <taxon>eudicotyledons</taxon>
        <taxon>Gunneridae</taxon>
        <taxon>Pentapetalae</taxon>
        <taxon>asterids</taxon>
        <taxon>lamiids</taxon>
        <taxon>Lamiales</taxon>
        <taxon>Scrophulariaceae</taxon>
        <taxon>Buddlejeae</taxon>
        <taxon>Buddleja</taxon>
    </lineage>
</organism>
<evidence type="ECO:0000256" key="1">
    <source>
        <dbReference type="ARBA" id="ARBA00004123"/>
    </source>
</evidence>
<dbReference type="Gene3D" id="3.30.730.10">
    <property type="entry name" value="AP2/ERF domain"/>
    <property type="match status" value="1"/>
</dbReference>
<feature type="domain" description="AP2/ERF" evidence="7">
    <location>
        <begin position="91"/>
        <end position="148"/>
    </location>
</feature>
<sequence>MVAALKNVITGKSPHGFSISPHFRRTGGGGATPTASVLSVAEDMETCRVCKIKDCLGCNFFDEEKKIDNNNNYNSGRSKKKLPIKKRKMKNYRGVRQRPWGKWAAEIRDPRRAVRVWLGTFVTAEDAARAYDKAAIEFRGPRAKVNFPFADYAATISTATATKSAASSNFRNQENVITISDHEDEGRLERGSMNKSDNEMDIKELMMEEDEFEEWMKMTMDFSGSSTGLC</sequence>
<dbReference type="InterPro" id="IPR044808">
    <property type="entry name" value="ERF_plant"/>
</dbReference>
<dbReference type="FunFam" id="3.30.730.10:FF:000001">
    <property type="entry name" value="Ethylene-responsive transcription factor 2"/>
    <property type="match status" value="1"/>
</dbReference>
<evidence type="ECO:0000256" key="3">
    <source>
        <dbReference type="ARBA" id="ARBA00023015"/>
    </source>
</evidence>
<accession>A0AAV6W8T2</accession>
<comment type="subcellular location">
    <subcellularLocation>
        <location evidence="1">Nucleus</location>
    </subcellularLocation>
</comment>
<keyword evidence="6" id="KW-0539">Nucleus</keyword>
<protein>
    <recommendedName>
        <fullName evidence="7">AP2/ERF domain-containing protein</fullName>
    </recommendedName>
</protein>
<keyword evidence="4" id="KW-0238">DNA-binding</keyword>
<dbReference type="EMBL" id="WHWC01000019">
    <property type="protein sequence ID" value="KAG8364261.1"/>
    <property type="molecule type" value="Genomic_DNA"/>
</dbReference>
<keyword evidence="9" id="KW-1185">Reference proteome</keyword>
<evidence type="ECO:0000256" key="6">
    <source>
        <dbReference type="ARBA" id="ARBA00023242"/>
    </source>
</evidence>
<dbReference type="PROSITE" id="PS51032">
    <property type="entry name" value="AP2_ERF"/>
    <property type="match status" value="1"/>
</dbReference>
<dbReference type="GO" id="GO:0006952">
    <property type="term" value="P:defense response"/>
    <property type="evidence" value="ECO:0007669"/>
    <property type="project" value="UniProtKB-KW"/>
</dbReference>
<evidence type="ECO:0000256" key="4">
    <source>
        <dbReference type="ARBA" id="ARBA00023125"/>
    </source>
</evidence>
<dbReference type="InterPro" id="IPR001471">
    <property type="entry name" value="AP2/ERF_dom"/>
</dbReference>
<dbReference type="SUPFAM" id="SSF54171">
    <property type="entry name" value="DNA-binding domain"/>
    <property type="match status" value="1"/>
</dbReference>
<dbReference type="InterPro" id="IPR016177">
    <property type="entry name" value="DNA-bd_dom_sf"/>
</dbReference>
<reference evidence="8" key="1">
    <citation type="submission" date="2019-10" db="EMBL/GenBank/DDBJ databases">
        <authorList>
            <person name="Zhang R."/>
            <person name="Pan Y."/>
            <person name="Wang J."/>
            <person name="Ma R."/>
            <person name="Yu S."/>
        </authorList>
    </citation>
    <scope>NUCLEOTIDE SEQUENCE</scope>
    <source>
        <strain evidence="8">LA-IB0</strain>
        <tissue evidence="8">Leaf</tissue>
    </source>
</reference>
<gene>
    <name evidence="8" type="ORF">BUALT_Bualt19G0109800</name>
</gene>
<dbReference type="PANTHER" id="PTHR31190">
    <property type="entry name" value="DNA-BINDING DOMAIN"/>
    <property type="match status" value="1"/>
</dbReference>
<comment type="caution">
    <text evidence="8">The sequence shown here is derived from an EMBL/GenBank/DDBJ whole genome shotgun (WGS) entry which is preliminary data.</text>
</comment>
<dbReference type="GO" id="GO:0009873">
    <property type="term" value="P:ethylene-activated signaling pathway"/>
    <property type="evidence" value="ECO:0007669"/>
    <property type="project" value="InterPro"/>
</dbReference>
<evidence type="ECO:0000313" key="9">
    <source>
        <dbReference type="Proteomes" id="UP000826271"/>
    </source>
</evidence>
<keyword evidence="5" id="KW-0804">Transcription</keyword>
<keyword evidence="2" id="KW-0611">Plant defense</keyword>
<evidence type="ECO:0000256" key="5">
    <source>
        <dbReference type="ARBA" id="ARBA00023163"/>
    </source>
</evidence>
<dbReference type="InterPro" id="IPR036955">
    <property type="entry name" value="AP2/ERF_dom_sf"/>
</dbReference>
<proteinExistence type="predicted"/>
<evidence type="ECO:0000256" key="2">
    <source>
        <dbReference type="ARBA" id="ARBA00022821"/>
    </source>
</evidence>
<dbReference type="GO" id="GO:0003700">
    <property type="term" value="F:DNA-binding transcription factor activity"/>
    <property type="evidence" value="ECO:0007669"/>
    <property type="project" value="InterPro"/>
</dbReference>
<dbReference type="Proteomes" id="UP000826271">
    <property type="component" value="Unassembled WGS sequence"/>
</dbReference>
<dbReference type="SMART" id="SM00380">
    <property type="entry name" value="AP2"/>
    <property type="match status" value="1"/>
</dbReference>
<evidence type="ECO:0000259" key="7">
    <source>
        <dbReference type="PROSITE" id="PS51032"/>
    </source>
</evidence>
<keyword evidence="3" id="KW-0805">Transcription regulation</keyword>
<dbReference type="CDD" id="cd00018">
    <property type="entry name" value="AP2"/>
    <property type="match status" value="1"/>
</dbReference>
<dbReference type="GO" id="GO:0005634">
    <property type="term" value="C:nucleus"/>
    <property type="evidence" value="ECO:0007669"/>
    <property type="project" value="UniProtKB-SubCell"/>
</dbReference>
<evidence type="ECO:0000313" key="8">
    <source>
        <dbReference type="EMBL" id="KAG8364261.1"/>
    </source>
</evidence>
<dbReference type="AlphaFoldDB" id="A0AAV6W8T2"/>
<name>A0AAV6W8T2_9LAMI</name>
<dbReference type="Pfam" id="PF00847">
    <property type="entry name" value="AP2"/>
    <property type="match status" value="1"/>
</dbReference>
<dbReference type="PRINTS" id="PR00367">
    <property type="entry name" value="ETHRSPELEMNT"/>
</dbReference>